<dbReference type="CDD" id="cd18597">
    <property type="entry name" value="ABC_6TM_YOR1_D1_like"/>
    <property type="match status" value="1"/>
</dbReference>
<keyword evidence="16" id="KW-1185">Reference proteome</keyword>
<accession>A0A401H1T2</accession>
<dbReference type="PANTHER" id="PTHR24223">
    <property type="entry name" value="ATP-BINDING CASSETTE SUB-FAMILY C"/>
    <property type="match status" value="1"/>
</dbReference>
<comment type="subcellular location">
    <subcellularLocation>
        <location evidence="1">Membrane</location>
        <topology evidence="1">Multi-pass membrane protein</topology>
    </subcellularLocation>
</comment>
<dbReference type="OrthoDB" id="6500128at2759"/>
<dbReference type="InterPro" id="IPR011527">
    <property type="entry name" value="ABC1_TM_dom"/>
</dbReference>
<keyword evidence="9 11" id="KW-0472">Membrane</keyword>
<dbReference type="SMART" id="SM00239">
    <property type="entry name" value="C2"/>
    <property type="match status" value="1"/>
</dbReference>
<dbReference type="InterPro" id="IPR000008">
    <property type="entry name" value="C2_dom"/>
</dbReference>
<dbReference type="SMART" id="SM00382">
    <property type="entry name" value="AAA"/>
    <property type="match status" value="2"/>
</dbReference>
<dbReference type="InterPro" id="IPR035892">
    <property type="entry name" value="C2_domain_sf"/>
</dbReference>
<dbReference type="FunFam" id="1.20.1560.10:FF:000010">
    <property type="entry name" value="Multidrug resistance-associated ABC transporter"/>
    <property type="match status" value="1"/>
</dbReference>
<dbReference type="InParanoid" id="A0A401H1T2"/>
<dbReference type="PANTHER" id="PTHR24223:SF456">
    <property type="entry name" value="MULTIDRUG RESISTANCE-ASSOCIATED PROTEIN LETHAL(2)03659"/>
    <property type="match status" value="1"/>
</dbReference>
<sequence>MSGELGVLVVVVLKARNLRDKHTLYKQDVYAQVTIADKTHATKIDVKGGQHPVWDEELRFHIHEDPSERQRTMEVSCWSKEPRTVECLGKGTVDISETLQKGEFDDWVKLDLDGIYRGEVYLEMTFFTAGPPHLQRRASKLPPSERLARPTQAYLYPTQHSPQKMPPRTPPKSLSPSRNPPNLARPDSQHFPSIPTSPTRTHLAPPPSSSHSSPERRYEELPLPPLPQELTPDRIPAILRPGNPKVATQASHRPRPEALPAQIRPSPSPPHGTVPLSVGSSRPQADMFTPLMVAPGYPLRTHIPASQPYITESTLFVPPPTAYCPPAQHLVEQVAHSRFPTSPPRPVHAGVPSLASPPPASGTYVPPPSLRSGNGRYPDMHASAPAIHSSSDPSESPFSMPMPGPFPDEPAGVQAPTHHVQPSVAPLRLHPGKAPASHHVRTPSQEDRDKMLAMEIEREEEEEREKQLAGQEESDFELARRLDMELNLPEDKQRPSITVEGPREEALVSTVSMPGSCLKYENIFCLKVESTQLWGRVAELPRRHDASRSRNSVLIHVWFSAVINESCVSRLDFSVSDSLLKLCSTDRAGVEERLLDVPEFLFCTCDAASSERMEKQDIKAETLDSTVEEVTEVLEKNPPQTRHEDRGGSRRLELDTGLEHLKFRRRWWQLWLPKDPPPPPPKSLADAAISPLVNASFLSVLSYTWINSIMLLGYQRTLQATDLWKLGEEMEAGYLGEKLDVAWARRLQAANEWNTKLAHGDLRPGLMNLLRWNIQAFLSGHYTKRREELEQHWRYVDGKKQASIAWALNDVFGASFWLGGAFKVFGDTSQMMGPILVREIIKFSEERTAAKAEGLPSPNIGRGVGMAIGLFCTTVASSVGQHQFFWRSMTTGMLARAALISSIYKRGVSLTGKARMSLPNAKLVTHISTDVSRVDACAQWFHAAWTAPIQVMVCLIILLVELGPSALAGFSLFLLLVPIQERVMSYQFNVGKRTLLWTDKRAKVILEVLGAMRVVKYFSYELPFLKRIYDMRKIELHGIRKIQFARSANIASAYSVPVLAATLSFVTYTSTKSGFNVAVIFSSLSLFQLLRQPLMFLPRALSATTDAQNALSRLNGVFHAELATGDAFIVDPEQELALVVKDATFEWEETFFDEEGETTKSADSSAAVTATPFQVKNINISVKRGSLVAVVGSVGSGKSSLLQGFIGEMRQVKGHVSFGGRVAYCSQTAWIQNATLKENVLFGQPFNEEKYWKAIECASLLPDLQVLPDGDLTEIGEKGINLSGGQKQRVNIARALYYDADIVIFDDPLSAVDAHVGKALFADAILGALRDRGKTVILVTHALHFLSQCDYIYTLENGRIEEHGTYDELINNQMEFSRLNKEFGGQAQHEKEVDAEEAAMDGLQGKPPMVIDEVEIKARSAKRTAAGSGKLEGRLIVPEKRTTGSVSWRVYKEYLKAAGYWMTPILLSCMVLMQGSQIMNTYTLIWWEGDTWNRSNSFYQTLYACLGVSQALFTFAVGVTMDIMGFYVSQNLHRDSIRNIFFAPMSFFDTTPTGRILSIFGKDIENIDNQLPVSMRLLVLTIANVIGSVLIIAVLEYYFVIAAGAIACMYSYFANFYQASATEIKRIDAMLRSILYAHFAESLSGLPTIRSYGEIRRFLCDNEYYIDLEDRAAILTITNQRWLSIRIDMLGGLMICIVALLAVGDVSGRNSAAIGLVLTYSTALVQLCGMLTRQSAEVETYMSSVERVVQYSRGDLIEQELPHEIPDRRPPAVWPARGAIQFNEVVMRYRPGLPFVLKGLSLDIRGGEKIGVVGRTGAGKSTLMMALYRIVELTSGSITVDGVDISTIGLRDLRSKIAIIPQDPLLFSGTIRSNLDPFNVYSDAQLWDALHRSFLVEPPMKGEFTSDGAHTPTSRFNLDTVIEAEGANLSVGERSLLSLARALVKDSQVVVLDEATASVDLGTDSKIQHTIQTQFSHKTLLCIAHRLRTIISYDRILVLDAGTIAEFDTPLNLYNRPDGIFRGMCERSDISALEIEKASLKAQGP</sequence>
<feature type="domain" description="ABC transporter" evidence="13">
    <location>
        <begin position="1159"/>
        <end position="1382"/>
    </location>
</feature>
<feature type="compositionally biased region" description="Pro residues" evidence="10">
    <location>
        <begin position="355"/>
        <end position="369"/>
    </location>
</feature>
<evidence type="ECO:0000256" key="11">
    <source>
        <dbReference type="SAM" id="Phobius"/>
    </source>
</evidence>
<dbReference type="PROSITE" id="PS50004">
    <property type="entry name" value="C2"/>
    <property type="match status" value="1"/>
</dbReference>
<dbReference type="Pfam" id="PF00005">
    <property type="entry name" value="ABC_tran"/>
    <property type="match status" value="2"/>
</dbReference>
<dbReference type="RefSeq" id="XP_027619266.1">
    <property type="nucleotide sequence ID" value="XM_027763465.1"/>
</dbReference>
<keyword evidence="7 11" id="KW-1133">Transmembrane helix</keyword>
<dbReference type="STRING" id="139825.A0A401H1T2"/>
<organism evidence="15 16">
    <name type="scientific">Sparassis crispa</name>
    <dbReference type="NCBI Taxonomy" id="139825"/>
    <lineage>
        <taxon>Eukaryota</taxon>
        <taxon>Fungi</taxon>
        <taxon>Dikarya</taxon>
        <taxon>Basidiomycota</taxon>
        <taxon>Agaricomycotina</taxon>
        <taxon>Agaricomycetes</taxon>
        <taxon>Polyporales</taxon>
        <taxon>Sparassidaceae</taxon>
        <taxon>Sparassis</taxon>
    </lineage>
</organism>
<feature type="compositionally biased region" description="Low complexity" evidence="10">
    <location>
        <begin position="389"/>
        <end position="399"/>
    </location>
</feature>
<evidence type="ECO:0000313" key="16">
    <source>
        <dbReference type="Proteomes" id="UP000287166"/>
    </source>
</evidence>
<feature type="region of interest" description="Disordered" evidence="10">
    <location>
        <begin position="155"/>
        <end position="280"/>
    </location>
</feature>
<evidence type="ECO:0000256" key="1">
    <source>
        <dbReference type="ARBA" id="ARBA00004141"/>
    </source>
</evidence>
<dbReference type="CDD" id="cd03250">
    <property type="entry name" value="ABCC_MRP_domain1"/>
    <property type="match status" value="1"/>
</dbReference>
<comment type="caution">
    <text evidence="15">The sequence shown here is derived from an EMBL/GenBank/DDBJ whole genome shotgun (WGS) entry which is preliminary data.</text>
</comment>
<evidence type="ECO:0000256" key="10">
    <source>
        <dbReference type="SAM" id="MobiDB-lite"/>
    </source>
</evidence>
<dbReference type="SUPFAM" id="SSF49562">
    <property type="entry name" value="C2 domain (Calcium/lipid-binding domain, CaLB)"/>
    <property type="match status" value="1"/>
</dbReference>
<dbReference type="Proteomes" id="UP000287166">
    <property type="component" value="Unassembled WGS sequence"/>
</dbReference>
<dbReference type="PROSITE" id="PS00211">
    <property type="entry name" value="ABC_TRANSPORTER_1"/>
    <property type="match status" value="2"/>
</dbReference>
<dbReference type="InterPro" id="IPR003439">
    <property type="entry name" value="ABC_transporter-like_ATP-bd"/>
</dbReference>
<protein>
    <submittedName>
        <fullName evidence="15">Oligomycin resistance ATP-dependent permease YOR1</fullName>
    </submittedName>
</protein>
<feature type="domain" description="C2" evidence="12">
    <location>
        <begin position="1"/>
        <end position="108"/>
    </location>
</feature>
<name>A0A401H1T2_9APHY</name>
<evidence type="ECO:0000256" key="3">
    <source>
        <dbReference type="ARBA" id="ARBA00022448"/>
    </source>
</evidence>
<feature type="region of interest" description="Disordered" evidence="10">
    <location>
        <begin position="629"/>
        <end position="649"/>
    </location>
</feature>
<dbReference type="CDD" id="cd18606">
    <property type="entry name" value="ABC_6TM_YOR1_D2_like"/>
    <property type="match status" value="1"/>
</dbReference>
<dbReference type="InterPro" id="IPR017871">
    <property type="entry name" value="ABC_transporter-like_CS"/>
</dbReference>
<evidence type="ECO:0000256" key="2">
    <source>
        <dbReference type="ARBA" id="ARBA00009726"/>
    </source>
</evidence>
<keyword evidence="4 11" id="KW-0812">Transmembrane</keyword>
<keyword evidence="3" id="KW-0813">Transport</keyword>
<evidence type="ECO:0000256" key="6">
    <source>
        <dbReference type="ARBA" id="ARBA00022840"/>
    </source>
</evidence>
<feature type="transmembrane region" description="Helical" evidence="11">
    <location>
        <begin position="1498"/>
        <end position="1528"/>
    </location>
</feature>
<dbReference type="EMBL" id="BFAD01000013">
    <property type="protein sequence ID" value="GBE88353.1"/>
    <property type="molecule type" value="Genomic_DNA"/>
</dbReference>
<proteinExistence type="inferred from homology"/>
<dbReference type="SUPFAM" id="SSF90123">
    <property type="entry name" value="ABC transporter transmembrane region"/>
    <property type="match status" value="2"/>
</dbReference>
<dbReference type="InterPro" id="IPR036640">
    <property type="entry name" value="ABC1_TM_sf"/>
</dbReference>
<evidence type="ECO:0000259" key="12">
    <source>
        <dbReference type="PROSITE" id="PS50004"/>
    </source>
</evidence>
<evidence type="ECO:0000256" key="9">
    <source>
        <dbReference type="ARBA" id="ARBA00023136"/>
    </source>
</evidence>
<dbReference type="GO" id="GO:0140359">
    <property type="term" value="F:ABC-type transporter activity"/>
    <property type="evidence" value="ECO:0007669"/>
    <property type="project" value="InterPro"/>
</dbReference>
<evidence type="ECO:0000313" key="15">
    <source>
        <dbReference type="EMBL" id="GBE88353.1"/>
    </source>
</evidence>
<feature type="transmembrane region" description="Helical" evidence="11">
    <location>
        <begin position="955"/>
        <end position="977"/>
    </location>
</feature>
<comment type="similarity">
    <text evidence="2">Belongs to the ABC transporter superfamily. ABCC family. Conjugate transporter (TC 3.A.1.208) subfamily.</text>
</comment>
<dbReference type="Gene3D" id="1.20.1560.10">
    <property type="entry name" value="ABC transporter type 1, transmembrane domain"/>
    <property type="match status" value="2"/>
</dbReference>
<evidence type="ECO:0000256" key="8">
    <source>
        <dbReference type="ARBA" id="ARBA00023026"/>
    </source>
</evidence>
<dbReference type="CDD" id="cd03244">
    <property type="entry name" value="ABCC_MRP_domain2"/>
    <property type="match status" value="1"/>
</dbReference>
<dbReference type="InterPro" id="IPR050173">
    <property type="entry name" value="ABC_transporter_C-like"/>
</dbReference>
<evidence type="ECO:0000259" key="13">
    <source>
        <dbReference type="PROSITE" id="PS50893"/>
    </source>
</evidence>
<dbReference type="Pfam" id="PF00168">
    <property type="entry name" value="C2"/>
    <property type="match status" value="1"/>
</dbReference>
<dbReference type="FunFam" id="3.40.50.300:FF:000997">
    <property type="entry name" value="Multidrug resistance-associated protein 1"/>
    <property type="match status" value="1"/>
</dbReference>
<dbReference type="Gene3D" id="3.40.50.300">
    <property type="entry name" value="P-loop containing nucleotide triphosphate hydrolases"/>
    <property type="match status" value="2"/>
</dbReference>
<evidence type="ECO:0000259" key="14">
    <source>
        <dbReference type="PROSITE" id="PS50929"/>
    </source>
</evidence>
<feature type="transmembrane region" description="Helical" evidence="11">
    <location>
        <begin position="1687"/>
        <end position="1706"/>
    </location>
</feature>
<feature type="compositionally biased region" description="Polar residues" evidence="10">
    <location>
        <begin position="190"/>
        <end position="200"/>
    </location>
</feature>
<keyword evidence="5" id="KW-0547">Nucleotide-binding</keyword>
<dbReference type="GO" id="GO:0005524">
    <property type="term" value="F:ATP binding"/>
    <property type="evidence" value="ECO:0007669"/>
    <property type="project" value="UniProtKB-KW"/>
</dbReference>
<keyword evidence="8" id="KW-0843">Virulence</keyword>
<dbReference type="InterPro" id="IPR003593">
    <property type="entry name" value="AAA+_ATPase"/>
</dbReference>
<dbReference type="FunFam" id="3.40.50.300:FF:000565">
    <property type="entry name" value="ABC bile acid transporter"/>
    <property type="match status" value="1"/>
</dbReference>
<gene>
    <name evidence="15" type="ORF">SCP_1301680</name>
</gene>
<dbReference type="PROSITE" id="PS50929">
    <property type="entry name" value="ABC_TM1F"/>
    <property type="match status" value="2"/>
</dbReference>
<dbReference type="PROSITE" id="PS50893">
    <property type="entry name" value="ABC_TRANSPORTER_2"/>
    <property type="match status" value="2"/>
</dbReference>
<feature type="domain" description="ABC transmembrane type-1" evidence="14">
    <location>
        <begin position="817"/>
        <end position="1106"/>
    </location>
</feature>
<dbReference type="GO" id="GO:0016887">
    <property type="term" value="F:ATP hydrolysis activity"/>
    <property type="evidence" value="ECO:0007669"/>
    <property type="project" value="InterPro"/>
</dbReference>
<evidence type="ECO:0000256" key="5">
    <source>
        <dbReference type="ARBA" id="ARBA00022741"/>
    </source>
</evidence>
<dbReference type="SUPFAM" id="SSF52540">
    <property type="entry name" value="P-loop containing nucleoside triphosphate hydrolases"/>
    <property type="match status" value="2"/>
</dbReference>
<feature type="domain" description="ABC transmembrane type-1" evidence="14">
    <location>
        <begin position="1465"/>
        <end position="1743"/>
    </location>
</feature>
<dbReference type="FunFam" id="1.20.1560.10:FF:000061">
    <property type="entry name" value="ATP-binding cassette transporter YOR1"/>
    <property type="match status" value="1"/>
</dbReference>
<evidence type="ECO:0000256" key="7">
    <source>
        <dbReference type="ARBA" id="ARBA00022989"/>
    </source>
</evidence>
<feature type="transmembrane region" description="Helical" evidence="11">
    <location>
        <begin position="1458"/>
        <end position="1478"/>
    </location>
</feature>
<evidence type="ECO:0000256" key="4">
    <source>
        <dbReference type="ARBA" id="ARBA00022692"/>
    </source>
</evidence>
<reference evidence="15 16" key="1">
    <citation type="journal article" date="2018" name="Sci. Rep.">
        <title>Genome sequence of the cauliflower mushroom Sparassis crispa (Hanabiratake) and its association with beneficial usage.</title>
        <authorList>
            <person name="Kiyama R."/>
            <person name="Furutani Y."/>
            <person name="Kawaguchi K."/>
            <person name="Nakanishi T."/>
        </authorList>
    </citation>
    <scope>NUCLEOTIDE SEQUENCE [LARGE SCALE GENOMIC DNA]</scope>
</reference>
<dbReference type="GO" id="GO:0016020">
    <property type="term" value="C:membrane"/>
    <property type="evidence" value="ECO:0007669"/>
    <property type="project" value="UniProtKB-SubCell"/>
</dbReference>
<feature type="region of interest" description="Disordered" evidence="10">
    <location>
        <begin position="340"/>
        <end position="447"/>
    </location>
</feature>
<dbReference type="Pfam" id="PF00664">
    <property type="entry name" value="ABC_membrane"/>
    <property type="match status" value="2"/>
</dbReference>
<feature type="domain" description="ABC transporter" evidence="13">
    <location>
        <begin position="1780"/>
        <end position="2026"/>
    </location>
</feature>
<dbReference type="Gene3D" id="2.60.40.150">
    <property type="entry name" value="C2 domain"/>
    <property type="match status" value="1"/>
</dbReference>
<dbReference type="InterPro" id="IPR027417">
    <property type="entry name" value="P-loop_NTPase"/>
</dbReference>
<dbReference type="GeneID" id="38785270"/>
<feature type="transmembrane region" description="Helical" evidence="11">
    <location>
        <begin position="1598"/>
        <end position="1617"/>
    </location>
</feature>
<feature type="transmembrane region" description="Helical" evidence="11">
    <location>
        <begin position="1573"/>
        <end position="1592"/>
    </location>
</feature>
<keyword evidence="6" id="KW-0067">ATP-binding</keyword>